<dbReference type="EMBL" id="GBRH01210387">
    <property type="protein sequence ID" value="JAD87508.1"/>
    <property type="molecule type" value="Transcribed_RNA"/>
</dbReference>
<reference evidence="1" key="2">
    <citation type="journal article" date="2015" name="Data Brief">
        <title>Shoot transcriptome of the giant reed, Arundo donax.</title>
        <authorList>
            <person name="Barrero R.A."/>
            <person name="Guerrero F.D."/>
            <person name="Moolhuijzen P."/>
            <person name="Goolsby J.A."/>
            <person name="Tidwell J."/>
            <person name="Bellgard S.E."/>
            <person name="Bellgard M.I."/>
        </authorList>
    </citation>
    <scope>NUCLEOTIDE SEQUENCE</scope>
    <source>
        <tissue evidence="1">Shoot tissue taken approximately 20 cm above the soil surface</tissue>
    </source>
</reference>
<proteinExistence type="predicted"/>
<name>A0A0A9DLF4_ARUDO</name>
<accession>A0A0A9DLF4</accession>
<organism evidence="1">
    <name type="scientific">Arundo donax</name>
    <name type="common">Giant reed</name>
    <name type="synonym">Donax arundinaceus</name>
    <dbReference type="NCBI Taxonomy" id="35708"/>
    <lineage>
        <taxon>Eukaryota</taxon>
        <taxon>Viridiplantae</taxon>
        <taxon>Streptophyta</taxon>
        <taxon>Embryophyta</taxon>
        <taxon>Tracheophyta</taxon>
        <taxon>Spermatophyta</taxon>
        <taxon>Magnoliopsida</taxon>
        <taxon>Liliopsida</taxon>
        <taxon>Poales</taxon>
        <taxon>Poaceae</taxon>
        <taxon>PACMAD clade</taxon>
        <taxon>Arundinoideae</taxon>
        <taxon>Arundineae</taxon>
        <taxon>Arundo</taxon>
    </lineage>
</organism>
<sequence length="67" mass="7912">MMGNEHFRTSWTRKFYHSCIYLPPFSKIEVIDHFVSFSRKSSSILLNQGRFIHSWHANSWSIACTCS</sequence>
<protein>
    <submittedName>
        <fullName evidence="1">Uncharacterized protein</fullName>
    </submittedName>
</protein>
<evidence type="ECO:0000313" key="1">
    <source>
        <dbReference type="EMBL" id="JAD87508.1"/>
    </source>
</evidence>
<dbReference type="AlphaFoldDB" id="A0A0A9DLF4"/>
<reference evidence="1" key="1">
    <citation type="submission" date="2014-09" db="EMBL/GenBank/DDBJ databases">
        <authorList>
            <person name="Magalhaes I.L.F."/>
            <person name="Oliveira U."/>
            <person name="Santos F.R."/>
            <person name="Vidigal T.H.D.A."/>
            <person name="Brescovit A.D."/>
            <person name="Santos A.J."/>
        </authorList>
    </citation>
    <scope>NUCLEOTIDE SEQUENCE</scope>
    <source>
        <tissue evidence="1">Shoot tissue taken approximately 20 cm above the soil surface</tissue>
    </source>
</reference>